<evidence type="ECO:0000313" key="7">
    <source>
        <dbReference type="EMBL" id="MBP0491252.1"/>
    </source>
</evidence>
<protein>
    <submittedName>
        <fullName evidence="7">M20/M25/M40 family metallo-hydrolase</fullName>
    </submittedName>
</protein>
<dbReference type="Gene3D" id="3.30.70.360">
    <property type="match status" value="1"/>
</dbReference>
<dbReference type="PANTHER" id="PTHR45962:SF1">
    <property type="entry name" value="N-FATTY-ACYL-AMINO ACID SYNTHASE_HYDROLASE PM20D1"/>
    <property type="match status" value="1"/>
</dbReference>
<gene>
    <name evidence="7" type="ORF">J5Y10_00505</name>
</gene>
<reference evidence="7" key="1">
    <citation type="submission" date="2021-03" db="EMBL/GenBank/DDBJ databases">
        <authorList>
            <person name="So Y."/>
        </authorList>
    </citation>
    <scope>NUCLEOTIDE SEQUENCE</scope>
    <source>
        <strain evidence="7">SG15</strain>
    </source>
</reference>
<evidence type="ECO:0000259" key="6">
    <source>
        <dbReference type="Pfam" id="PF07687"/>
    </source>
</evidence>
<comment type="caution">
    <text evidence="7">The sequence shown here is derived from an EMBL/GenBank/DDBJ whole genome shotgun (WGS) entry which is preliminary data.</text>
</comment>
<dbReference type="SUPFAM" id="SSF53187">
    <property type="entry name" value="Zn-dependent exopeptidases"/>
    <property type="match status" value="1"/>
</dbReference>
<keyword evidence="8" id="KW-1185">Reference proteome</keyword>
<dbReference type="Proteomes" id="UP000677537">
    <property type="component" value="Unassembled WGS sequence"/>
</dbReference>
<dbReference type="GO" id="GO:0006508">
    <property type="term" value="P:proteolysis"/>
    <property type="evidence" value="ECO:0007669"/>
    <property type="project" value="UniProtKB-KW"/>
</dbReference>
<keyword evidence="3" id="KW-0479">Metal-binding</keyword>
<dbReference type="InterPro" id="IPR047177">
    <property type="entry name" value="Pept_M20A"/>
</dbReference>
<dbReference type="Gene3D" id="1.10.150.900">
    <property type="match status" value="1"/>
</dbReference>
<dbReference type="Gene3D" id="3.40.630.10">
    <property type="entry name" value="Zn peptidases"/>
    <property type="match status" value="1"/>
</dbReference>
<evidence type="ECO:0000256" key="2">
    <source>
        <dbReference type="ARBA" id="ARBA00022670"/>
    </source>
</evidence>
<evidence type="ECO:0000256" key="3">
    <source>
        <dbReference type="ARBA" id="ARBA00022723"/>
    </source>
</evidence>
<accession>A0A940MU25</accession>
<dbReference type="GO" id="GO:0008233">
    <property type="term" value="F:peptidase activity"/>
    <property type="evidence" value="ECO:0007669"/>
    <property type="project" value="UniProtKB-KW"/>
</dbReference>
<dbReference type="Pfam" id="PF07687">
    <property type="entry name" value="M20_dimer"/>
    <property type="match status" value="1"/>
</dbReference>
<keyword evidence="4" id="KW-0378">Hydrolase</keyword>
<dbReference type="EMBL" id="JAGIZA010000001">
    <property type="protein sequence ID" value="MBP0491252.1"/>
    <property type="molecule type" value="Genomic_DNA"/>
</dbReference>
<evidence type="ECO:0000256" key="1">
    <source>
        <dbReference type="ARBA" id="ARBA00006247"/>
    </source>
</evidence>
<evidence type="ECO:0000256" key="5">
    <source>
        <dbReference type="ARBA" id="ARBA00022833"/>
    </source>
</evidence>
<dbReference type="SUPFAM" id="SSF55031">
    <property type="entry name" value="Bacterial exopeptidase dimerisation domain"/>
    <property type="match status" value="1"/>
</dbReference>
<dbReference type="PANTHER" id="PTHR45962">
    <property type="entry name" value="N-FATTY-ACYL-AMINO ACID SYNTHASE/HYDROLASE PM20D1"/>
    <property type="match status" value="1"/>
</dbReference>
<dbReference type="AlphaFoldDB" id="A0A940MU25"/>
<evidence type="ECO:0000256" key="4">
    <source>
        <dbReference type="ARBA" id="ARBA00022801"/>
    </source>
</evidence>
<dbReference type="RefSeq" id="WP_209369730.1">
    <property type="nucleotide sequence ID" value="NZ_JAGIZA010000001.1"/>
</dbReference>
<dbReference type="InterPro" id="IPR036264">
    <property type="entry name" value="Bact_exopeptidase_dim_dom"/>
</dbReference>
<dbReference type="InterPro" id="IPR001261">
    <property type="entry name" value="ArgE/DapE_CS"/>
</dbReference>
<name>A0A940MU25_9PROT</name>
<dbReference type="GO" id="GO:0046872">
    <property type="term" value="F:metal ion binding"/>
    <property type="evidence" value="ECO:0007669"/>
    <property type="project" value="UniProtKB-KW"/>
</dbReference>
<evidence type="ECO:0000313" key="8">
    <source>
        <dbReference type="Proteomes" id="UP000677537"/>
    </source>
</evidence>
<dbReference type="InterPro" id="IPR002933">
    <property type="entry name" value="Peptidase_M20"/>
</dbReference>
<dbReference type="PROSITE" id="PS00758">
    <property type="entry name" value="ARGE_DAPE_CPG2_1"/>
    <property type="match status" value="1"/>
</dbReference>
<keyword evidence="5" id="KW-0862">Zinc</keyword>
<comment type="similarity">
    <text evidence="1">Belongs to the peptidase M20A family.</text>
</comment>
<sequence length="460" mass="50282">MSKTASATARLLQELLRFPTVNPPGETAALAEFLRGQFAPLGAEIDLIKAPRENGPTHFIARLRGDGSKRPVLLAAHSDVVPVERDRWSVDPFGGVIRDGYVLGRGAMDYKGGLAVFARAVMMLAENRVPLARDVIFLSEGDEESGPHNTRWLAEQAWDRIDCEFALNEGGWIFVDGAGTPRQVNITTRDKNTIVLRLRARGAPTHSAWPGVASRTAIGRLVTALAKLVATEPAPMMTDLTRGYFAALSRTTEGPIAEDFHTLATSEDEEAGGAAGQRIFEMGAYPNLWHALMRNTCSITMLQGGIKENVIPGSAEAKLNIRLLPGQGLDDATAYVRAVIQDDTIEIDAPAFSSLDEARENVHARTNRPASSTDTDLYRALKSHAERIWPQAEVTPALFEAGTDALAWRMRGVPVYGIYPYPVDNETMVRMHGNDERIGIDSLDQGTEWVYRVLVEVAGR</sequence>
<dbReference type="Pfam" id="PF01546">
    <property type="entry name" value="Peptidase_M20"/>
    <property type="match status" value="1"/>
</dbReference>
<proteinExistence type="inferred from homology"/>
<organism evidence="7 8">
    <name type="scientific">Roseomonas indoligenes</name>
    <dbReference type="NCBI Taxonomy" id="2820811"/>
    <lineage>
        <taxon>Bacteria</taxon>
        <taxon>Pseudomonadati</taxon>
        <taxon>Pseudomonadota</taxon>
        <taxon>Alphaproteobacteria</taxon>
        <taxon>Acetobacterales</taxon>
        <taxon>Roseomonadaceae</taxon>
        <taxon>Roseomonas</taxon>
    </lineage>
</organism>
<keyword evidence="2" id="KW-0645">Protease</keyword>
<feature type="domain" description="Peptidase M20 dimerisation" evidence="6">
    <location>
        <begin position="191"/>
        <end position="343"/>
    </location>
</feature>
<dbReference type="InterPro" id="IPR011650">
    <property type="entry name" value="Peptidase_M20_dimer"/>
</dbReference>